<dbReference type="InterPro" id="IPR017144">
    <property type="entry name" value="Xaa-Arg_dipeptidase"/>
</dbReference>
<accession>A0A371J2M6</accession>
<dbReference type="Pfam" id="PF01546">
    <property type="entry name" value="Peptidase_M20"/>
    <property type="match status" value="1"/>
</dbReference>
<reference evidence="3 4" key="1">
    <citation type="journal article" date="2017" name="Genome Announc.">
        <title>Draft Genome Sequence of Romboutsia weinsteinii sp. nov. Strain CCRI-19649(T) Isolated from Surface Water.</title>
        <authorList>
            <person name="Maheux A.F."/>
            <person name="Boudreau D.K."/>
            <person name="Berube E."/>
            <person name="Boissinot M."/>
            <person name="Cantin P."/>
            <person name="Raymond F."/>
            <person name="Corbeil J."/>
            <person name="Omar R.F."/>
            <person name="Bergeron M.G."/>
        </authorList>
    </citation>
    <scope>NUCLEOTIDE SEQUENCE [LARGE SCALE GENOMIC DNA]</scope>
    <source>
        <strain evidence="3 4">CCRI-19649</strain>
    </source>
</reference>
<dbReference type="RefSeq" id="WP_094368032.1">
    <property type="nucleotide sequence ID" value="NZ_NOJY02000018.1"/>
</dbReference>
<dbReference type="EMBL" id="NOJY02000018">
    <property type="protein sequence ID" value="RDY26918.1"/>
    <property type="molecule type" value="Genomic_DNA"/>
</dbReference>
<name>A0A371J2M6_9FIRM</name>
<proteinExistence type="inferred from homology"/>
<evidence type="ECO:0000256" key="1">
    <source>
        <dbReference type="PIRNR" id="PIRNR037226"/>
    </source>
</evidence>
<evidence type="ECO:0000313" key="4">
    <source>
        <dbReference type="Proteomes" id="UP000215694"/>
    </source>
</evidence>
<evidence type="ECO:0000313" key="3">
    <source>
        <dbReference type="EMBL" id="RDY26918.1"/>
    </source>
</evidence>
<protein>
    <recommendedName>
        <fullName evidence="1">Peptidase M20 domain-containing protein 2</fullName>
    </recommendedName>
</protein>
<dbReference type="Pfam" id="PF07687">
    <property type="entry name" value="M20_dimer"/>
    <property type="match status" value="1"/>
</dbReference>
<dbReference type="Proteomes" id="UP000215694">
    <property type="component" value="Unassembled WGS sequence"/>
</dbReference>
<comment type="similarity">
    <text evidence="1">Belongs to the peptidase M20A family.</text>
</comment>
<keyword evidence="3" id="KW-0378">Hydrolase</keyword>
<dbReference type="InterPro" id="IPR011650">
    <property type="entry name" value="Peptidase_M20_dimer"/>
</dbReference>
<dbReference type="GO" id="GO:0016805">
    <property type="term" value="F:dipeptidase activity"/>
    <property type="evidence" value="ECO:0007669"/>
    <property type="project" value="InterPro"/>
</dbReference>
<feature type="domain" description="Peptidase M20 dimerisation" evidence="2">
    <location>
        <begin position="200"/>
        <end position="295"/>
    </location>
</feature>
<dbReference type="InterPro" id="IPR002933">
    <property type="entry name" value="Peptidase_M20"/>
</dbReference>
<dbReference type="Gene3D" id="3.30.70.360">
    <property type="match status" value="1"/>
</dbReference>
<dbReference type="Gene3D" id="3.40.630.10">
    <property type="entry name" value="Zn peptidases"/>
    <property type="match status" value="1"/>
</dbReference>
<dbReference type="NCBIfam" id="TIGR01891">
    <property type="entry name" value="amidohydrolases"/>
    <property type="match status" value="1"/>
</dbReference>
<dbReference type="AlphaFoldDB" id="A0A371J2M6"/>
<organism evidence="3 4">
    <name type="scientific">Romboutsia weinsteinii</name>
    <dbReference type="NCBI Taxonomy" id="2020949"/>
    <lineage>
        <taxon>Bacteria</taxon>
        <taxon>Bacillati</taxon>
        <taxon>Bacillota</taxon>
        <taxon>Clostridia</taxon>
        <taxon>Peptostreptococcales</taxon>
        <taxon>Peptostreptococcaceae</taxon>
        <taxon>Romboutsia</taxon>
    </lineage>
</organism>
<evidence type="ECO:0000259" key="2">
    <source>
        <dbReference type="Pfam" id="PF07687"/>
    </source>
</evidence>
<dbReference type="PANTHER" id="PTHR30575:SF3">
    <property type="entry name" value="PEPTIDASE M20 DIMERISATION DOMAIN-CONTAINING PROTEIN"/>
    <property type="match status" value="1"/>
</dbReference>
<dbReference type="GO" id="GO:0071713">
    <property type="term" value="F:para-aminobenzoyl-glutamate hydrolase activity"/>
    <property type="evidence" value="ECO:0007669"/>
    <property type="project" value="TreeGrafter"/>
</dbReference>
<dbReference type="OrthoDB" id="9781032at2"/>
<dbReference type="SUPFAM" id="SSF53187">
    <property type="entry name" value="Zn-dependent exopeptidases"/>
    <property type="match status" value="1"/>
</dbReference>
<gene>
    <name evidence="3" type="ORF">CHL78_011315</name>
</gene>
<dbReference type="InterPro" id="IPR017439">
    <property type="entry name" value="Amidohydrolase"/>
</dbReference>
<dbReference type="SUPFAM" id="SSF55031">
    <property type="entry name" value="Bacterial exopeptidase dimerisation domain"/>
    <property type="match status" value="1"/>
</dbReference>
<dbReference type="GO" id="GO:0005737">
    <property type="term" value="C:cytoplasm"/>
    <property type="evidence" value="ECO:0007669"/>
    <property type="project" value="TreeGrafter"/>
</dbReference>
<dbReference type="GO" id="GO:0046657">
    <property type="term" value="P:folic acid catabolic process"/>
    <property type="evidence" value="ECO:0007669"/>
    <property type="project" value="TreeGrafter"/>
</dbReference>
<sequence>MDKNQIKKLCLEEIEKNKELIINAGKKIYENPELGYKEVKSTKIVADFFKDMGLDVEDNIAVTGCKVSVNKDITGPKIAVMGELDSIVCHEHKDSNEIGNIHGCGHNIQVAGMLGTALGLIKSNALKWLSGKVDFIAVPAEECIDLEYRQGLKEKGEIKFFGGKQELLYRGLLDDVDMAMMFHTINLDNDKKCIVKSYTNGFISKRITFKGVSSHAGAAPHEGINALNAATLAINNINAQRETFKDEDKVRVSAIITHGGDIVNVVPSNVKMEAMVRAATVEAMIDANKKVNRALQCGAMAVGADVIIEDCIGYLPMDSDKNMDSIFRNNILELIDGEEDNIIDVVREAGSTDFGDLSQIIPCLHPWIGGVSGSLHTKDYSISNDEIAYLLPAKAIAITVIDLLFDNAKLAGKVISDFEPNLTKDDYLKFMDENTKTYKYDFTDMI</sequence>
<keyword evidence="4" id="KW-1185">Reference proteome</keyword>
<dbReference type="PANTHER" id="PTHR30575">
    <property type="entry name" value="PEPTIDASE M20"/>
    <property type="match status" value="1"/>
</dbReference>
<comment type="caution">
    <text evidence="3">The sequence shown here is derived from an EMBL/GenBank/DDBJ whole genome shotgun (WGS) entry which is preliminary data.</text>
</comment>
<dbReference type="InterPro" id="IPR052030">
    <property type="entry name" value="Peptidase_M20/M20A_hydrolases"/>
</dbReference>
<dbReference type="PIRSF" id="PIRSF037226">
    <property type="entry name" value="Amidohydrolase_ACY1L2_prd"/>
    <property type="match status" value="1"/>
</dbReference>
<dbReference type="InterPro" id="IPR036264">
    <property type="entry name" value="Bact_exopeptidase_dim_dom"/>
</dbReference>